<dbReference type="Proteomes" id="UP001163823">
    <property type="component" value="Chromosome 12"/>
</dbReference>
<keyword evidence="4" id="KW-1185">Reference proteome</keyword>
<dbReference type="PANTHER" id="PTHR36733:SF1">
    <property type="entry name" value="CELL WALL PROTEIN-RELATED"/>
    <property type="match status" value="1"/>
</dbReference>
<feature type="chain" id="PRO_5042225610" evidence="2">
    <location>
        <begin position="29"/>
        <end position="126"/>
    </location>
</feature>
<dbReference type="PANTHER" id="PTHR36733">
    <property type="entry name" value="CELL WALL PROTEIN-RELATED"/>
    <property type="match status" value="1"/>
</dbReference>
<feature type="compositionally biased region" description="Pro residues" evidence="1">
    <location>
        <begin position="117"/>
        <end position="126"/>
    </location>
</feature>
<feature type="signal peptide" evidence="2">
    <location>
        <begin position="1"/>
        <end position="28"/>
    </location>
</feature>
<gene>
    <name evidence="3" type="ORF">O6P43_028779</name>
</gene>
<protein>
    <submittedName>
        <fullName evidence="3">Cell wall protein</fullName>
    </submittedName>
</protein>
<evidence type="ECO:0000256" key="1">
    <source>
        <dbReference type="SAM" id="MobiDB-lite"/>
    </source>
</evidence>
<accession>A0AAD7KYH4</accession>
<evidence type="ECO:0000256" key="2">
    <source>
        <dbReference type="SAM" id="SignalP"/>
    </source>
</evidence>
<evidence type="ECO:0000313" key="4">
    <source>
        <dbReference type="Proteomes" id="UP001163823"/>
    </source>
</evidence>
<feature type="compositionally biased region" description="Gly residues" evidence="1">
    <location>
        <begin position="80"/>
        <end position="93"/>
    </location>
</feature>
<proteinExistence type="predicted"/>
<comment type="caution">
    <text evidence="3">The sequence shown here is derived from an EMBL/GenBank/DDBJ whole genome shotgun (WGS) entry which is preliminary data.</text>
</comment>
<name>A0AAD7KYH4_QUISA</name>
<organism evidence="3 4">
    <name type="scientific">Quillaja saponaria</name>
    <name type="common">Soap bark tree</name>
    <dbReference type="NCBI Taxonomy" id="32244"/>
    <lineage>
        <taxon>Eukaryota</taxon>
        <taxon>Viridiplantae</taxon>
        <taxon>Streptophyta</taxon>
        <taxon>Embryophyta</taxon>
        <taxon>Tracheophyta</taxon>
        <taxon>Spermatophyta</taxon>
        <taxon>Magnoliopsida</taxon>
        <taxon>eudicotyledons</taxon>
        <taxon>Gunneridae</taxon>
        <taxon>Pentapetalae</taxon>
        <taxon>rosids</taxon>
        <taxon>fabids</taxon>
        <taxon>Fabales</taxon>
        <taxon>Quillajaceae</taxon>
        <taxon>Quillaja</taxon>
    </lineage>
</organism>
<sequence>MAYKPSSSFLAVLLIFNVLLALAAHAVARRNTPESFKKQDMKQPQFFIDSDGSLNIPGIGRITVPPKYGLPPFGPFNSGSIGGGGTGSGGSYIPGGDDTFIPNPGYEIPNPGSGADLPPPPEPTQP</sequence>
<dbReference type="EMBL" id="JARAOO010000012">
    <property type="protein sequence ID" value="KAJ7948277.1"/>
    <property type="molecule type" value="Genomic_DNA"/>
</dbReference>
<evidence type="ECO:0000313" key="3">
    <source>
        <dbReference type="EMBL" id="KAJ7948277.1"/>
    </source>
</evidence>
<dbReference type="KEGG" id="qsa:O6P43_028779"/>
<dbReference type="AlphaFoldDB" id="A0AAD7KYH4"/>
<keyword evidence="2" id="KW-0732">Signal</keyword>
<dbReference type="InterPro" id="IPR034565">
    <property type="entry name" value="Put_cell_wall"/>
</dbReference>
<feature type="region of interest" description="Disordered" evidence="1">
    <location>
        <begin position="79"/>
        <end position="126"/>
    </location>
</feature>
<reference evidence="3" key="1">
    <citation type="journal article" date="2023" name="Science">
        <title>Elucidation of the pathway for biosynthesis of saponin adjuvants from the soapbark tree.</title>
        <authorList>
            <person name="Reed J."/>
            <person name="Orme A."/>
            <person name="El-Demerdash A."/>
            <person name="Owen C."/>
            <person name="Martin L.B.B."/>
            <person name="Misra R.C."/>
            <person name="Kikuchi S."/>
            <person name="Rejzek M."/>
            <person name="Martin A.C."/>
            <person name="Harkess A."/>
            <person name="Leebens-Mack J."/>
            <person name="Louveau T."/>
            <person name="Stephenson M.J."/>
            <person name="Osbourn A."/>
        </authorList>
    </citation>
    <scope>NUCLEOTIDE SEQUENCE</scope>
    <source>
        <strain evidence="3">S10</strain>
    </source>
</reference>